<dbReference type="CDD" id="cd04301">
    <property type="entry name" value="NAT_SF"/>
    <property type="match status" value="1"/>
</dbReference>
<dbReference type="GO" id="GO:0003677">
    <property type="term" value="F:DNA binding"/>
    <property type="evidence" value="ECO:0007669"/>
    <property type="project" value="InterPro"/>
</dbReference>
<organism evidence="3 4">
    <name type="scientific">Mycobacterium talmoniae</name>
    <dbReference type="NCBI Taxonomy" id="1858794"/>
    <lineage>
        <taxon>Bacteria</taxon>
        <taxon>Bacillati</taxon>
        <taxon>Actinomycetota</taxon>
        <taxon>Actinomycetes</taxon>
        <taxon>Mycobacteriales</taxon>
        <taxon>Mycobacteriaceae</taxon>
        <taxon>Mycobacterium</taxon>
    </lineage>
</organism>
<feature type="domain" description="N-acetyltransferase" evidence="2">
    <location>
        <begin position="204"/>
        <end position="325"/>
    </location>
</feature>
<evidence type="ECO:0000256" key="1">
    <source>
        <dbReference type="ARBA" id="ARBA00000185"/>
    </source>
</evidence>
<dbReference type="GO" id="GO:0034335">
    <property type="term" value="F:DNA negative supercoiling activity"/>
    <property type="evidence" value="ECO:0007669"/>
    <property type="project" value="UniProtKB-ARBA"/>
</dbReference>
<dbReference type="Pfam" id="PF13508">
    <property type="entry name" value="Acetyltransf_7"/>
    <property type="match status" value="1"/>
</dbReference>
<dbReference type="Gene3D" id="1.10.268.10">
    <property type="entry name" value="Topoisomerase, domain 3"/>
    <property type="match status" value="1"/>
</dbReference>
<gene>
    <name evidence="3" type="ORF">C1Y40_04733</name>
</gene>
<evidence type="ECO:0000313" key="3">
    <source>
        <dbReference type="EMBL" id="PQM45114.1"/>
    </source>
</evidence>
<sequence>MWQSHLAMLLTFTGSAAGEDDVIRRAADVDAPPVAELIGRALDHGDEHVIKFTEAALREHALRPDARFLPAILAAQQRIPRPAKPVRDFVGGARAPRRLLYAYAMTDQDRAVARREITDALLKALERRHEVLDVIVDAEDRPAAVDAIAALLDTSRLGCEAVMGMSFDQLTKDSRRRIADELDDLNKQLTFTRTERPASVADALELRVFAGDADRDIFAVRTAEIGFRGDGSGQPAGDLDDEIRAALARVDDEEAAWFVAVDDTEKVGMVFGELAHGEVNVRIWIHPEHRKKGYGTAALRKARSELAAYFPGVPLVVRAPGARPS</sequence>
<dbReference type="InterPro" id="IPR013757">
    <property type="entry name" value="Topo_IIA_A_a_sf"/>
</dbReference>
<reference evidence="3 4" key="1">
    <citation type="journal article" date="2017" name="Int. J. Syst. Evol. Microbiol.">
        <title>Mycobacterium talmoniae sp. nov., a slowly growing mycobacterium isolated from human respiratory samples.</title>
        <authorList>
            <person name="Davidson R.M."/>
            <person name="DeGroote M.A."/>
            <person name="Marola J.L."/>
            <person name="Buss S."/>
            <person name="Jones V."/>
            <person name="McNeil M.R."/>
            <person name="Freifeld A.G."/>
            <person name="Elaine Epperson L."/>
            <person name="Hasan N.A."/>
            <person name="Jackson M."/>
            <person name="Iwen P.C."/>
            <person name="Salfinger M."/>
            <person name="Strong M."/>
        </authorList>
    </citation>
    <scope>NUCLEOTIDE SEQUENCE [LARGE SCALE GENOMIC DNA]</scope>
    <source>
        <strain evidence="3 4">ATCC BAA-2683</strain>
    </source>
</reference>
<dbReference type="SUPFAM" id="SSF56719">
    <property type="entry name" value="Type II DNA topoisomerase"/>
    <property type="match status" value="1"/>
</dbReference>
<dbReference type="Gene3D" id="3.40.630.30">
    <property type="match status" value="1"/>
</dbReference>
<evidence type="ECO:0000259" key="2">
    <source>
        <dbReference type="PROSITE" id="PS51186"/>
    </source>
</evidence>
<evidence type="ECO:0000313" key="4">
    <source>
        <dbReference type="Proteomes" id="UP000238296"/>
    </source>
</evidence>
<dbReference type="PROSITE" id="PS51186">
    <property type="entry name" value="GNAT"/>
    <property type="match status" value="1"/>
</dbReference>
<dbReference type="InterPro" id="IPR000182">
    <property type="entry name" value="GNAT_dom"/>
</dbReference>
<accession>A0A2S8BEN0</accession>
<dbReference type="GO" id="GO:0005524">
    <property type="term" value="F:ATP binding"/>
    <property type="evidence" value="ECO:0007669"/>
    <property type="project" value="InterPro"/>
</dbReference>
<dbReference type="AlphaFoldDB" id="A0A2S8BEN0"/>
<protein>
    <recommendedName>
        <fullName evidence="2">N-acetyltransferase domain-containing protein</fullName>
    </recommendedName>
</protein>
<dbReference type="Proteomes" id="UP000238296">
    <property type="component" value="Unassembled WGS sequence"/>
</dbReference>
<comment type="catalytic activity">
    <reaction evidence="1">
        <text>ATP-dependent breakage, passage and rejoining of double-stranded DNA.</text>
        <dbReference type="EC" id="5.6.2.2"/>
    </reaction>
</comment>
<dbReference type="GO" id="GO:0016747">
    <property type="term" value="F:acyltransferase activity, transferring groups other than amino-acyl groups"/>
    <property type="evidence" value="ECO:0007669"/>
    <property type="project" value="InterPro"/>
</dbReference>
<dbReference type="InterPro" id="IPR016181">
    <property type="entry name" value="Acyl_CoA_acyltransferase"/>
</dbReference>
<dbReference type="InterPro" id="IPR013760">
    <property type="entry name" value="Topo_IIA-like_dom_sf"/>
</dbReference>
<dbReference type="EMBL" id="PPEA01000668">
    <property type="protein sequence ID" value="PQM45114.1"/>
    <property type="molecule type" value="Genomic_DNA"/>
</dbReference>
<comment type="caution">
    <text evidence="3">The sequence shown here is derived from an EMBL/GenBank/DDBJ whole genome shotgun (WGS) entry which is preliminary data.</text>
</comment>
<name>A0A2S8BEN0_9MYCO</name>
<dbReference type="SUPFAM" id="SSF55729">
    <property type="entry name" value="Acyl-CoA N-acyltransferases (Nat)"/>
    <property type="match status" value="1"/>
</dbReference>
<proteinExistence type="predicted"/>